<protein>
    <submittedName>
        <fullName evidence="2">Uncharacterized protein</fullName>
    </submittedName>
</protein>
<feature type="region of interest" description="Disordered" evidence="1">
    <location>
        <begin position="32"/>
        <end position="71"/>
    </location>
</feature>
<dbReference type="EMBL" id="JAUZQC010000004">
    <property type="protein sequence ID" value="KAK5872835.1"/>
    <property type="molecule type" value="Genomic_DNA"/>
</dbReference>
<evidence type="ECO:0000256" key="1">
    <source>
        <dbReference type="SAM" id="MobiDB-lite"/>
    </source>
</evidence>
<name>A0AAN7Y5W7_ELEMC</name>
<comment type="caution">
    <text evidence="2">The sequence shown here is derived from an EMBL/GenBank/DDBJ whole genome shotgun (WGS) entry which is preliminary data.</text>
</comment>
<evidence type="ECO:0000313" key="3">
    <source>
        <dbReference type="Proteomes" id="UP001346869"/>
    </source>
</evidence>
<sequence length="71" mass="7537">MDRWRAYRQAGRARNEPGQEIRFLGGSAVGTGLQSTAAWGTGRSKARRKGGEGETGTALSSQCRVRAGLGE</sequence>
<proteinExistence type="predicted"/>
<dbReference type="Proteomes" id="UP001346869">
    <property type="component" value="Unassembled WGS sequence"/>
</dbReference>
<gene>
    <name evidence="2" type="ORF">PBY51_013497</name>
</gene>
<reference evidence="2 3" key="1">
    <citation type="journal article" date="2023" name="Genes (Basel)">
        <title>Chromosome-Level Genome Assembly and Circadian Gene Repertoire of the Patagonia Blennie Eleginops maclovinus-The Closest Ancestral Proxy of Antarctic Cryonotothenioids.</title>
        <authorList>
            <person name="Cheng C.C."/>
            <person name="Rivera-Colon A.G."/>
            <person name="Minhas B.F."/>
            <person name="Wilson L."/>
            <person name="Rayamajhi N."/>
            <person name="Vargas-Chacoff L."/>
            <person name="Catchen J.M."/>
        </authorList>
    </citation>
    <scope>NUCLEOTIDE SEQUENCE [LARGE SCALE GENOMIC DNA]</scope>
    <source>
        <strain evidence="2">JMC-PN-2008</strain>
    </source>
</reference>
<accession>A0AAN7Y5W7</accession>
<organism evidence="2 3">
    <name type="scientific">Eleginops maclovinus</name>
    <name type="common">Patagonian blennie</name>
    <name type="synonym">Eleginus maclovinus</name>
    <dbReference type="NCBI Taxonomy" id="56733"/>
    <lineage>
        <taxon>Eukaryota</taxon>
        <taxon>Metazoa</taxon>
        <taxon>Chordata</taxon>
        <taxon>Craniata</taxon>
        <taxon>Vertebrata</taxon>
        <taxon>Euteleostomi</taxon>
        <taxon>Actinopterygii</taxon>
        <taxon>Neopterygii</taxon>
        <taxon>Teleostei</taxon>
        <taxon>Neoteleostei</taxon>
        <taxon>Acanthomorphata</taxon>
        <taxon>Eupercaria</taxon>
        <taxon>Perciformes</taxon>
        <taxon>Notothenioidei</taxon>
        <taxon>Eleginopidae</taxon>
        <taxon>Eleginops</taxon>
    </lineage>
</organism>
<evidence type="ECO:0000313" key="2">
    <source>
        <dbReference type="EMBL" id="KAK5872835.1"/>
    </source>
</evidence>
<reference evidence="2 3" key="2">
    <citation type="journal article" date="2023" name="Mol. Biol. Evol.">
        <title>Genomics of Secondarily Temperate Adaptation in the Only Non-Antarctic Icefish.</title>
        <authorList>
            <person name="Rivera-Colon A.G."/>
            <person name="Rayamajhi N."/>
            <person name="Minhas B.F."/>
            <person name="Madrigal G."/>
            <person name="Bilyk K.T."/>
            <person name="Yoon V."/>
            <person name="Hune M."/>
            <person name="Gregory S."/>
            <person name="Cheng C.H.C."/>
            <person name="Catchen J.M."/>
        </authorList>
    </citation>
    <scope>NUCLEOTIDE SEQUENCE [LARGE SCALE GENOMIC DNA]</scope>
    <source>
        <strain evidence="2">JMC-PN-2008</strain>
    </source>
</reference>
<dbReference type="AlphaFoldDB" id="A0AAN7Y5W7"/>
<keyword evidence="3" id="KW-1185">Reference proteome</keyword>